<feature type="compositionally biased region" description="Polar residues" evidence="1">
    <location>
        <begin position="168"/>
        <end position="177"/>
    </location>
</feature>
<reference evidence="3" key="1">
    <citation type="submission" date="2025-08" db="UniProtKB">
        <authorList>
            <consortium name="RefSeq"/>
        </authorList>
    </citation>
    <scope>IDENTIFICATION</scope>
    <source>
        <tissue evidence="3">Whole blood</tissue>
    </source>
</reference>
<name>A0A8M1F8J4_URSMA</name>
<feature type="region of interest" description="Disordered" evidence="1">
    <location>
        <begin position="87"/>
        <end position="113"/>
    </location>
</feature>
<keyword evidence="2" id="KW-1185">Reference proteome</keyword>
<dbReference type="GeneID" id="103679969"/>
<organism evidence="2 3">
    <name type="scientific">Ursus maritimus</name>
    <name type="common">Polar bear</name>
    <name type="synonym">Thalarctos maritimus</name>
    <dbReference type="NCBI Taxonomy" id="29073"/>
    <lineage>
        <taxon>Eukaryota</taxon>
        <taxon>Metazoa</taxon>
        <taxon>Chordata</taxon>
        <taxon>Craniata</taxon>
        <taxon>Vertebrata</taxon>
        <taxon>Euteleostomi</taxon>
        <taxon>Mammalia</taxon>
        <taxon>Eutheria</taxon>
        <taxon>Laurasiatheria</taxon>
        <taxon>Carnivora</taxon>
        <taxon>Caniformia</taxon>
        <taxon>Ursidae</taxon>
        <taxon>Ursus</taxon>
    </lineage>
</organism>
<proteinExistence type="predicted"/>
<sequence length="283" mass="29628">MPGTPGGRAGSGRGRVGLCVESAAGAAGVLWEAPGFGEEGGTLFQAGGGQHGQSDPEATEVGLWPLEAGIDADAGRRRQVGHHLPEVRSQARPGPPTWRSGSASSLAKRGNRGQDEAFTPRMLETVRLSAASGRLCTAWGVLPAPGSGRRWPSVSREGGPHQALSLPAPSSWTSSLWSRRGGPTGGAGVKETDRVQAVTERSVRALRGALPRAMTEHFLEEAEISRLSYCCNQALRAGRHTTEISCLMVLEARRPKARGGSVTCLSPSCWCVPPSLVPLCAVD</sequence>
<dbReference type="RefSeq" id="XP_040478520.1">
    <property type="nucleotide sequence ID" value="XM_040622586.1"/>
</dbReference>
<dbReference type="AlphaFoldDB" id="A0A8M1F8J4"/>
<dbReference type="KEGG" id="umr:103679969"/>
<feature type="region of interest" description="Disordered" evidence="1">
    <location>
        <begin position="150"/>
        <end position="189"/>
    </location>
</feature>
<accession>A0A8M1F8J4</accession>
<dbReference type="Proteomes" id="UP000261680">
    <property type="component" value="Unplaced"/>
</dbReference>
<gene>
    <name evidence="3" type="primary">LOC103679969</name>
</gene>
<evidence type="ECO:0000313" key="2">
    <source>
        <dbReference type="Proteomes" id="UP000261680"/>
    </source>
</evidence>
<evidence type="ECO:0000313" key="3">
    <source>
        <dbReference type="RefSeq" id="XP_040478520.1"/>
    </source>
</evidence>
<evidence type="ECO:0000256" key="1">
    <source>
        <dbReference type="SAM" id="MobiDB-lite"/>
    </source>
</evidence>
<protein>
    <submittedName>
        <fullName evidence="3">Uncharacterized protein LOC103679969 isoform X1</fullName>
    </submittedName>
</protein>